<dbReference type="InterPro" id="IPR012944">
    <property type="entry name" value="SusD_RagB_dom"/>
</dbReference>
<evidence type="ECO:0000259" key="6">
    <source>
        <dbReference type="Pfam" id="PF07980"/>
    </source>
</evidence>
<gene>
    <name evidence="8" type="ORF">QQ008_27640</name>
</gene>
<dbReference type="Gene3D" id="1.25.40.390">
    <property type="match status" value="1"/>
</dbReference>
<dbReference type="RefSeq" id="WP_346755209.1">
    <property type="nucleotide sequence ID" value="NZ_JAUJEA010000015.1"/>
</dbReference>
<evidence type="ECO:0000259" key="7">
    <source>
        <dbReference type="Pfam" id="PF14322"/>
    </source>
</evidence>
<organism evidence="8 9">
    <name type="scientific">Splendidivirga corallicola</name>
    <dbReference type="NCBI Taxonomy" id="3051826"/>
    <lineage>
        <taxon>Bacteria</taxon>
        <taxon>Pseudomonadati</taxon>
        <taxon>Bacteroidota</taxon>
        <taxon>Cytophagia</taxon>
        <taxon>Cytophagales</taxon>
        <taxon>Splendidivirgaceae</taxon>
        <taxon>Splendidivirga</taxon>
    </lineage>
</organism>
<evidence type="ECO:0000256" key="3">
    <source>
        <dbReference type="ARBA" id="ARBA00022729"/>
    </source>
</evidence>
<dbReference type="Pfam" id="PF14322">
    <property type="entry name" value="SusD-like_3"/>
    <property type="match status" value="1"/>
</dbReference>
<dbReference type="PROSITE" id="PS51257">
    <property type="entry name" value="PROKAR_LIPOPROTEIN"/>
    <property type="match status" value="1"/>
</dbReference>
<name>A0ABT8L042_9BACT</name>
<dbReference type="EMBL" id="JAUJEA010000015">
    <property type="protein sequence ID" value="MDN5205188.1"/>
    <property type="molecule type" value="Genomic_DNA"/>
</dbReference>
<feature type="domain" description="SusD-like N-terminal" evidence="7">
    <location>
        <begin position="98"/>
        <end position="243"/>
    </location>
</feature>
<keyword evidence="4" id="KW-0472">Membrane</keyword>
<accession>A0ABT8L042</accession>
<keyword evidence="3" id="KW-0732">Signal</keyword>
<dbReference type="CDD" id="cd08977">
    <property type="entry name" value="SusD"/>
    <property type="match status" value="1"/>
</dbReference>
<comment type="caution">
    <text evidence="8">The sequence shown here is derived from an EMBL/GenBank/DDBJ whole genome shotgun (WGS) entry which is preliminary data.</text>
</comment>
<evidence type="ECO:0000313" key="9">
    <source>
        <dbReference type="Proteomes" id="UP001172082"/>
    </source>
</evidence>
<evidence type="ECO:0000256" key="1">
    <source>
        <dbReference type="ARBA" id="ARBA00004442"/>
    </source>
</evidence>
<evidence type="ECO:0000256" key="4">
    <source>
        <dbReference type="ARBA" id="ARBA00023136"/>
    </source>
</evidence>
<evidence type="ECO:0000256" key="2">
    <source>
        <dbReference type="ARBA" id="ARBA00006275"/>
    </source>
</evidence>
<sequence length="484" mass="52619">MKKYNKYIALLFVISAFFSCDSKLDIEPRQTLSTDVVLTNEENLEAVLFGAYAGLKGTFGTNEGGELFGGDFNLMSEMLAATDNVRWGGSFDTYREMANKDLTTTNLVVRDNWIRGYDVINSANNVLANLDLANTDAKRNLIEGQARAIRAMVYFDLVRIWSRPWGSGSESTDPGVPLVLQPTLTAVDADALKTLGRSTVSAVYSQILDDLTQAKSLISADLGANGTNISTYTVSAILSRVYLQQGNFALAAQEADRVISSEEYALAATPIGAFNNAANIGEDVFAIQQTSLSNAGTNNAGLTTFYARLFGNGRGDVQVQQAHLDEYEAGDLRGGLQNDLSGTATIGGVSSMFYLGVGGQNSGQIQCAKFGDPNLNIPVVRLAEMYLTRAEANFEEGTSVGDTPLNDINVIRERAGLAPLAGPITMDDIRKERRLELAFEGFRLHDFKRWQDPVGTLNYDAPELVMPIPEREIEVYDIPQNAGY</sequence>
<dbReference type="InterPro" id="IPR033985">
    <property type="entry name" value="SusD-like_N"/>
</dbReference>
<keyword evidence="5" id="KW-0998">Cell outer membrane</keyword>
<feature type="domain" description="RagB/SusD" evidence="6">
    <location>
        <begin position="376"/>
        <end position="460"/>
    </location>
</feature>
<dbReference type="InterPro" id="IPR011990">
    <property type="entry name" value="TPR-like_helical_dom_sf"/>
</dbReference>
<dbReference type="Pfam" id="PF07980">
    <property type="entry name" value="SusD_RagB"/>
    <property type="match status" value="1"/>
</dbReference>
<keyword evidence="9" id="KW-1185">Reference proteome</keyword>
<comment type="similarity">
    <text evidence="2">Belongs to the SusD family.</text>
</comment>
<dbReference type="Proteomes" id="UP001172082">
    <property type="component" value="Unassembled WGS sequence"/>
</dbReference>
<evidence type="ECO:0000256" key="5">
    <source>
        <dbReference type="ARBA" id="ARBA00023237"/>
    </source>
</evidence>
<proteinExistence type="inferred from homology"/>
<evidence type="ECO:0000313" key="8">
    <source>
        <dbReference type="EMBL" id="MDN5205188.1"/>
    </source>
</evidence>
<comment type="subcellular location">
    <subcellularLocation>
        <location evidence="1">Cell outer membrane</location>
    </subcellularLocation>
</comment>
<reference evidence="8" key="1">
    <citation type="submission" date="2023-06" db="EMBL/GenBank/DDBJ databases">
        <title>Genomic of Parafulvivirga corallium.</title>
        <authorList>
            <person name="Wang G."/>
        </authorList>
    </citation>
    <scope>NUCLEOTIDE SEQUENCE</scope>
    <source>
        <strain evidence="8">BMA10</strain>
    </source>
</reference>
<protein>
    <submittedName>
        <fullName evidence="8">RagB/SusD family nutrient uptake outer membrane protein</fullName>
    </submittedName>
</protein>
<dbReference type="SUPFAM" id="SSF48452">
    <property type="entry name" value="TPR-like"/>
    <property type="match status" value="1"/>
</dbReference>